<evidence type="ECO:0000313" key="4">
    <source>
        <dbReference type="Proteomes" id="UP000782519"/>
    </source>
</evidence>
<feature type="chain" id="PRO_5037220263" evidence="1">
    <location>
        <begin position="36"/>
        <end position="138"/>
    </location>
</feature>
<proteinExistence type="predicted"/>
<name>A0A933VTX8_RHOPL</name>
<dbReference type="Gene3D" id="2.40.128.520">
    <property type="match status" value="1"/>
</dbReference>
<feature type="signal peptide" evidence="1">
    <location>
        <begin position="1"/>
        <end position="35"/>
    </location>
</feature>
<evidence type="ECO:0000313" key="3">
    <source>
        <dbReference type="EMBL" id="MBI5128092.1"/>
    </source>
</evidence>
<dbReference type="AlphaFoldDB" id="A0A933VTX8"/>
<dbReference type="EMBL" id="JACRJB010000005">
    <property type="protein sequence ID" value="MBI5128092.1"/>
    <property type="molecule type" value="Genomic_DNA"/>
</dbReference>
<feature type="domain" description="DUF2147" evidence="2">
    <location>
        <begin position="40"/>
        <end position="136"/>
    </location>
</feature>
<dbReference type="Proteomes" id="UP000782519">
    <property type="component" value="Unassembled WGS sequence"/>
</dbReference>
<dbReference type="InterPro" id="IPR019223">
    <property type="entry name" value="DUF2147"/>
</dbReference>
<dbReference type="PANTHER" id="PTHR36919:SF2">
    <property type="entry name" value="BLL6627 PROTEIN"/>
    <property type="match status" value="1"/>
</dbReference>
<accession>A0A933VTX8</accession>
<dbReference type="Pfam" id="PF09917">
    <property type="entry name" value="DUF2147"/>
    <property type="match status" value="1"/>
</dbReference>
<evidence type="ECO:0000259" key="2">
    <source>
        <dbReference type="Pfam" id="PF09917"/>
    </source>
</evidence>
<gene>
    <name evidence="3" type="ORF">HZA66_01500</name>
</gene>
<organism evidence="3 4">
    <name type="scientific">Rhodopseudomonas palustris</name>
    <dbReference type="NCBI Taxonomy" id="1076"/>
    <lineage>
        <taxon>Bacteria</taxon>
        <taxon>Pseudomonadati</taxon>
        <taxon>Pseudomonadota</taxon>
        <taxon>Alphaproteobacteria</taxon>
        <taxon>Hyphomicrobiales</taxon>
        <taxon>Nitrobacteraceae</taxon>
        <taxon>Rhodopseudomonas</taxon>
    </lineage>
</organism>
<keyword evidence="1" id="KW-0732">Signal</keyword>
<protein>
    <submittedName>
        <fullName evidence="3">DUF2147 domain-containing protein</fullName>
    </submittedName>
</protein>
<reference evidence="3" key="1">
    <citation type="submission" date="2020-07" db="EMBL/GenBank/DDBJ databases">
        <title>Huge and variable diversity of episymbiotic CPR bacteria and DPANN archaea in groundwater ecosystems.</title>
        <authorList>
            <person name="He C.Y."/>
            <person name="Keren R."/>
            <person name="Whittaker M."/>
            <person name="Farag I.F."/>
            <person name="Doudna J."/>
            <person name="Cate J.H.D."/>
            <person name="Banfield J.F."/>
        </authorList>
    </citation>
    <scope>NUCLEOTIDE SEQUENCE</scope>
    <source>
        <strain evidence="3">NC_groundwater_1818_Pr3_B-0.1um_66_35</strain>
    </source>
</reference>
<evidence type="ECO:0000256" key="1">
    <source>
        <dbReference type="SAM" id="SignalP"/>
    </source>
</evidence>
<comment type="caution">
    <text evidence="3">The sequence shown here is derived from an EMBL/GenBank/DDBJ whole genome shotgun (WGS) entry which is preliminary data.</text>
</comment>
<dbReference type="PANTHER" id="PTHR36919">
    <property type="entry name" value="BLR1215 PROTEIN"/>
    <property type="match status" value="1"/>
</dbReference>
<sequence>MRTASTARRVSSGLAAAALLAAIGTAGMTATPARADDVAGTWLRDTGLSKVKFAPCGGALCGTLVWLKPGVETPAKIGQKVFFDMKPTGANAWAGSAFNPEDGKTYSGKMSLAGDTLTTQGCAMGGIICKSASWTRSN</sequence>